<evidence type="ECO:0000259" key="1">
    <source>
        <dbReference type="SMART" id="SM00507"/>
    </source>
</evidence>
<dbReference type="CDD" id="cd00085">
    <property type="entry name" value="HNHc"/>
    <property type="match status" value="1"/>
</dbReference>
<dbReference type="GO" id="GO:0004519">
    <property type="term" value="F:endonuclease activity"/>
    <property type="evidence" value="ECO:0007669"/>
    <property type="project" value="UniProtKB-KW"/>
</dbReference>
<dbReference type="SMART" id="SM00507">
    <property type="entry name" value="HNHc"/>
    <property type="match status" value="1"/>
</dbReference>
<keyword evidence="2" id="KW-0378">Hydrolase</keyword>
<dbReference type="OrthoDB" id="5292295at2"/>
<dbReference type="EMBL" id="QOKZ01000001">
    <property type="protein sequence ID" value="RMC37507.1"/>
    <property type="molecule type" value="Genomic_DNA"/>
</dbReference>
<proteinExistence type="predicted"/>
<keyword evidence="2" id="KW-0540">Nuclease</keyword>
<feature type="domain" description="HNH nuclease" evidence="1">
    <location>
        <begin position="14"/>
        <end position="85"/>
    </location>
</feature>
<organism evidence="2 3">
    <name type="scientific">Paracoccus alkanivorans</name>
    <dbReference type="NCBI Taxonomy" id="2116655"/>
    <lineage>
        <taxon>Bacteria</taxon>
        <taxon>Pseudomonadati</taxon>
        <taxon>Pseudomonadota</taxon>
        <taxon>Alphaproteobacteria</taxon>
        <taxon>Rhodobacterales</taxon>
        <taxon>Paracoccaceae</taxon>
        <taxon>Paracoccus</taxon>
    </lineage>
</organism>
<evidence type="ECO:0000313" key="2">
    <source>
        <dbReference type="EMBL" id="RMC37507.1"/>
    </source>
</evidence>
<comment type="caution">
    <text evidence="2">The sequence shown here is derived from an EMBL/GenBank/DDBJ whole genome shotgun (WGS) entry which is preliminary data.</text>
</comment>
<dbReference type="InterPro" id="IPR003615">
    <property type="entry name" value="HNH_nuc"/>
</dbReference>
<protein>
    <submittedName>
        <fullName evidence="2">HNH endonuclease</fullName>
    </submittedName>
</protein>
<reference evidence="2 3" key="1">
    <citation type="submission" date="2018-07" db="EMBL/GenBank/DDBJ databases">
        <authorList>
            <person name="Zhang Y."/>
            <person name="Wang L."/>
            <person name="Ma S."/>
        </authorList>
    </citation>
    <scope>NUCLEOTIDE SEQUENCE [LARGE SCALE GENOMIC DNA]</scope>
    <source>
        <strain evidence="2 3">4-2</strain>
    </source>
</reference>
<gene>
    <name evidence="2" type="ORF">C9E81_01780</name>
</gene>
<keyword evidence="2" id="KW-0255">Endonuclease</keyword>
<dbReference type="RefSeq" id="WP_122110595.1">
    <property type="nucleotide sequence ID" value="NZ_QOKZ01000001.1"/>
</dbReference>
<keyword evidence="3" id="KW-1185">Reference proteome</keyword>
<sequence>MSRFGLYKTARWKRSRLAHLASEPICRYCRQMGIVNDGSLTAAGERQSNPKRCFLVVDHIVPHRGDLTLFWDPGNWQTLCPDHHDIVKQREELRGFSNARGADGWPLDPDHPANR</sequence>
<dbReference type="Proteomes" id="UP000273516">
    <property type="component" value="Unassembled WGS sequence"/>
</dbReference>
<dbReference type="AlphaFoldDB" id="A0A3M0N1C1"/>
<name>A0A3M0N1C1_9RHOB</name>
<accession>A0A3M0N1C1</accession>
<evidence type="ECO:0000313" key="3">
    <source>
        <dbReference type="Proteomes" id="UP000273516"/>
    </source>
</evidence>